<dbReference type="STRING" id="266749.SAMN05421876_11155"/>
<dbReference type="Proteomes" id="UP000031473">
    <property type="component" value="Unassembled WGS sequence"/>
</dbReference>
<proteinExistence type="predicted"/>
<keyword evidence="2" id="KW-1185">Reference proteome</keyword>
<dbReference type="AlphaFoldDB" id="A0A0C1CV96"/>
<evidence type="ECO:0000313" key="2">
    <source>
        <dbReference type="Proteomes" id="UP000031473"/>
    </source>
</evidence>
<sequence>MMKFFKYLLVSSVFVFSVISCKKTRENQWKVEITNPAQKVEAVDISKEFYSANVHLEDFKKKYPWFQGTVTDEDFAGRRADPEEAKIYKEAISKIDIAKLNTELTDLFSHVKYYFPQFKDPKVFLYSSALQGVMEPVFYQTKENMVFIDVTGFMGENNPNYKGLEQYFQTSMNPQNIVPKVSEILAENFVAPNTDHQKFIDELIYNGKIMTLQDAFLPSFPDYLKMDYTQKQYEWSKENEVNIWNFFVENNLVFSDDIRLNDRFIKPGPFSKFYTEIDNESSPQVGIYIGWQICKKFFKEKPEAKLTDFLKLSAQEIFNQSHYKPKN</sequence>
<dbReference type="Pfam" id="PF25594">
    <property type="entry name" value="GldB_lipo"/>
    <property type="match status" value="1"/>
</dbReference>
<dbReference type="EMBL" id="JSYL01000009">
    <property type="protein sequence ID" value="KIA88266.1"/>
    <property type="molecule type" value="Genomic_DNA"/>
</dbReference>
<gene>
    <name evidence="1" type="ORF">OA86_11990</name>
</gene>
<dbReference type="InterPro" id="IPR019853">
    <property type="entry name" value="GldB-like"/>
</dbReference>
<comment type="caution">
    <text evidence="1">The sequence shown here is derived from an EMBL/GenBank/DDBJ whole genome shotgun (WGS) entry which is preliminary data.</text>
</comment>
<evidence type="ECO:0000313" key="1">
    <source>
        <dbReference type="EMBL" id="KIA88266.1"/>
    </source>
</evidence>
<organism evidence="1 2">
    <name type="scientific">Kaistella jeonii</name>
    <dbReference type="NCBI Taxonomy" id="266749"/>
    <lineage>
        <taxon>Bacteria</taxon>
        <taxon>Pseudomonadati</taxon>
        <taxon>Bacteroidota</taxon>
        <taxon>Flavobacteriia</taxon>
        <taxon>Flavobacteriales</taxon>
        <taxon>Weeksellaceae</taxon>
        <taxon>Chryseobacterium group</taxon>
        <taxon>Kaistella</taxon>
    </lineage>
</organism>
<accession>A0A0C1CV96</accession>
<name>A0A0C1CV96_9FLAO</name>
<dbReference type="PROSITE" id="PS51257">
    <property type="entry name" value="PROKAR_LIPOPROTEIN"/>
    <property type="match status" value="1"/>
</dbReference>
<protein>
    <submittedName>
        <fullName evidence="1">Gliding motility protein GldB</fullName>
    </submittedName>
</protein>
<reference evidence="1 2" key="1">
    <citation type="submission" date="2014-10" db="EMBL/GenBank/DDBJ databases">
        <title>Kaistella jeonii genome.</title>
        <authorList>
            <person name="Clayton J.T."/>
            <person name="Newman J.D."/>
        </authorList>
    </citation>
    <scope>NUCLEOTIDE SEQUENCE [LARGE SCALE GENOMIC DNA]</scope>
    <source>
        <strain evidence="1 2">DSM 17048</strain>
    </source>
</reference>